<gene>
    <name evidence="4" type="ORF">SAMN04487951_106108</name>
</gene>
<reference evidence="5" key="1">
    <citation type="submission" date="2016-10" db="EMBL/GenBank/DDBJ databases">
        <authorList>
            <person name="Varghese N."/>
            <person name="Submissions S."/>
        </authorList>
    </citation>
    <scope>NUCLEOTIDE SEQUENCE [LARGE SCALE GENOMIC DNA]</scope>
    <source>
        <strain evidence="5">CGMCC 1.6494</strain>
    </source>
</reference>
<keyword evidence="5" id="KW-1185">Reference proteome</keyword>
<dbReference type="SUPFAM" id="SSF55729">
    <property type="entry name" value="Acyl-CoA N-acyltransferases (Nat)"/>
    <property type="match status" value="1"/>
</dbReference>
<keyword evidence="1 4" id="KW-0808">Transferase</keyword>
<dbReference type="InterPro" id="IPR050832">
    <property type="entry name" value="Bact_Acetyltransf"/>
</dbReference>
<dbReference type="Pfam" id="PF13673">
    <property type="entry name" value="Acetyltransf_10"/>
    <property type="match status" value="1"/>
</dbReference>
<dbReference type="EMBL" id="FNII01000006">
    <property type="protein sequence ID" value="SDN58850.1"/>
    <property type="molecule type" value="Genomic_DNA"/>
</dbReference>
<sequence>MAWPVSIQEGDWWLLGNLASDVRRVVFIDEQRVPQDEEWDGQDPACRHFLAYLNGDPVGTARLLPDGHIGRVAVLAEARGAGIGRMLMQAAMATAQRVGHGQVALSSQLHALPFYERLGFIAHGEVFMDAGIPHREMILNFTDNAPR</sequence>
<dbReference type="CDD" id="cd04301">
    <property type="entry name" value="NAT_SF"/>
    <property type="match status" value="1"/>
</dbReference>
<evidence type="ECO:0000256" key="2">
    <source>
        <dbReference type="ARBA" id="ARBA00023315"/>
    </source>
</evidence>
<accession>A0A1H0CLU5</accession>
<dbReference type="OrthoDB" id="9796171at2"/>
<dbReference type="RefSeq" id="WP_089705084.1">
    <property type="nucleotide sequence ID" value="NZ_FNII01000006.1"/>
</dbReference>
<dbReference type="PROSITE" id="PS51186">
    <property type="entry name" value="GNAT"/>
    <property type="match status" value="1"/>
</dbReference>
<keyword evidence="2 4" id="KW-0012">Acyltransferase</keyword>
<dbReference type="Proteomes" id="UP000199677">
    <property type="component" value="Unassembled WGS sequence"/>
</dbReference>
<dbReference type="AlphaFoldDB" id="A0A1H0CLU5"/>
<dbReference type="PANTHER" id="PTHR43877">
    <property type="entry name" value="AMINOALKYLPHOSPHONATE N-ACETYLTRANSFERASE-RELATED-RELATED"/>
    <property type="match status" value="1"/>
</dbReference>
<evidence type="ECO:0000313" key="4">
    <source>
        <dbReference type="EMBL" id="SDN58850.1"/>
    </source>
</evidence>
<evidence type="ECO:0000259" key="3">
    <source>
        <dbReference type="PROSITE" id="PS51186"/>
    </source>
</evidence>
<proteinExistence type="predicted"/>
<evidence type="ECO:0000313" key="5">
    <source>
        <dbReference type="Proteomes" id="UP000199677"/>
    </source>
</evidence>
<dbReference type="GO" id="GO:0016747">
    <property type="term" value="F:acyltransferase activity, transferring groups other than amino-acyl groups"/>
    <property type="evidence" value="ECO:0007669"/>
    <property type="project" value="InterPro"/>
</dbReference>
<dbReference type="InterPro" id="IPR000182">
    <property type="entry name" value="GNAT_dom"/>
</dbReference>
<name>A0A1H0CLU5_9GAMM</name>
<feature type="domain" description="N-acetyltransferase" evidence="3">
    <location>
        <begin position="5"/>
        <end position="142"/>
    </location>
</feature>
<organism evidence="4 5">
    <name type="scientific">Vreelandella arcis</name>
    <dbReference type="NCBI Taxonomy" id="416873"/>
    <lineage>
        <taxon>Bacteria</taxon>
        <taxon>Pseudomonadati</taxon>
        <taxon>Pseudomonadota</taxon>
        <taxon>Gammaproteobacteria</taxon>
        <taxon>Oceanospirillales</taxon>
        <taxon>Halomonadaceae</taxon>
        <taxon>Vreelandella</taxon>
    </lineage>
</organism>
<dbReference type="Gene3D" id="3.40.630.30">
    <property type="match status" value="1"/>
</dbReference>
<dbReference type="STRING" id="416873.SAMN04487951_106108"/>
<dbReference type="InterPro" id="IPR016181">
    <property type="entry name" value="Acyl_CoA_acyltransferase"/>
</dbReference>
<protein>
    <submittedName>
        <fullName evidence="4">Predicted N-acyltransferase, GNAT family</fullName>
    </submittedName>
</protein>
<evidence type="ECO:0000256" key="1">
    <source>
        <dbReference type="ARBA" id="ARBA00022679"/>
    </source>
</evidence>